<sequence>MSFEKSKHEDVFITNPFDKDALILIDEITNVVLSKGKFEVGENAVCTKKAYILAKRTLFAYNSKISSELESKIRIVDEIIVKENKNEFIIYLLAPGIFILVLGIAMYFLIGSILWTICCAMITIGFVLLGLERLKKANNQLKNKPIEF</sequence>
<comment type="caution">
    <text evidence="2">The sequence shown here is derived from an EMBL/GenBank/DDBJ whole genome shotgun (WGS) entry which is preliminary data.</text>
</comment>
<feature type="transmembrane region" description="Helical" evidence="1">
    <location>
        <begin position="113"/>
        <end position="131"/>
    </location>
</feature>
<dbReference type="Proteomes" id="UP001500748">
    <property type="component" value="Unassembled WGS sequence"/>
</dbReference>
<evidence type="ECO:0000313" key="3">
    <source>
        <dbReference type="Proteomes" id="UP001500748"/>
    </source>
</evidence>
<evidence type="ECO:0000313" key="2">
    <source>
        <dbReference type="EMBL" id="GAA3756016.1"/>
    </source>
</evidence>
<protein>
    <submittedName>
        <fullName evidence="2">Uncharacterized protein</fullName>
    </submittedName>
</protein>
<organism evidence="2 3">
    <name type="scientific">Flavobacterium ginsengiterrae</name>
    <dbReference type="NCBI Taxonomy" id="871695"/>
    <lineage>
        <taxon>Bacteria</taxon>
        <taxon>Pseudomonadati</taxon>
        <taxon>Bacteroidota</taxon>
        <taxon>Flavobacteriia</taxon>
        <taxon>Flavobacteriales</taxon>
        <taxon>Flavobacteriaceae</taxon>
        <taxon>Flavobacterium</taxon>
    </lineage>
</organism>
<keyword evidence="3" id="KW-1185">Reference proteome</keyword>
<gene>
    <name evidence="2" type="ORF">GCM10022423_02630</name>
</gene>
<evidence type="ECO:0000256" key="1">
    <source>
        <dbReference type="SAM" id="Phobius"/>
    </source>
</evidence>
<accession>A0ABP7G4Z2</accession>
<feature type="transmembrane region" description="Helical" evidence="1">
    <location>
        <begin position="88"/>
        <end position="107"/>
    </location>
</feature>
<proteinExistence type="predicted"/>
<name>A0ABP7G4Z2_9FLAO</name>
<reference evidence="3" key="1">
    <citation type="journal article" date="2019" name="Int. J. Syst. Evol. Microbiol.">
        <title>The Global Catalogue of Microorganisms (GCM) 10K type strain sequencing project: providing services to taxonomists for standard genome sequencing and annotation.</title>
        <authorList>
            <consortium name="The Broad Institute Genomics Platform"/>
            <consortium name="The Broad Institute Genome Sequencing Center for Infectious Disease"/>
            <person name="Wu L."/>
            <person name="Ma J."/>
        </authorList>
    </citation>
    <scope>NUCLEOTIDE SEQUENCE [LARGE SCALE GENOMIC DNA]</scope>
    <source>
        <strain evidence="3">JCM 17337</strain>
    </source>
</reference>
<keyword evidence="1" id="KW-1133">Transmembrane helix</keyword>
<keyword evidence="1" id="KW-0812">Transmembrane</keyword>
<dbReference type="EMBL" id="BAABDU010000002">
    <property type="protein sequence ID" value="GAA3756016.1"/>
    <property type="molecule type" value="Genomic_DNA"/>
</dbReference>
<keyword evidence="1" id="KW-0472">Membrane</keyword>